<gene>
    <name evidence="5" type="ORF">D0Y65_046226</name>
</gene>
<dbReference type="InterPro" id="IPR017884">
    <property type="entry name" value="SANT_dom"/>
</dbReference>
<proteinExistence type="predicted"/>
<keyword evidence="1" id="KW-0862">Zinc</keyword>
<reference evidence="5 6" key="1">
    <citation type="submission" date="2018-09" db="EMBL/GenBank/DDBJ databases">
        <title>A high-quality reference genome of wild soybean provides a powerful tool to mine soybean genomes.</title>
        <authorList>
            <person name="Xie M."/>
            <person name="Chung C.Y.L."/>
            <person name="Li M.-W."/>
            <person name="Wong F.-L."/>
            <person name="Chan T.-F."/>
            <person name="Lam H.-M."/>
        </authorList>
    </citation>
    <scope>NUCLEOTIDE SEQUENCE [LARGE SCALE GENOMIC DNA]</scope>
    <source>
        <strain evidence="6">cv. W05</strain>
        <tissue evidence="5">Hypocotyl of etiolated seedlings</tissue>
    </source>
</reference>
<dbReference type="GO" id="GO:0008270">
    <property type="term" value="F:zinc ion binding"/>
    <property type="evidence" value="ECO:0007669"/>
    <property type="project" value="UniProtKB-KW"/>
</dbReference>
<dbReference type="Pfam" id="PF22936">
    <property type="entry name" value="Pol_BBD"/>
    <property type="match status" value="1"/>
</dbReference>
<organism evidence="5 6">
    <name type="scientific">Glycine soja</name>
    <name type="common">Wild soybean</name>
    <dbReference type="NCBI Taxonomy" id="3848"/>
    <lineage>
        <taxon>Eukaryota</taxon>
        <taxon>Viridiplantae</taxon>
        <taxon>Streptophyta</taxon>
        <taxon>Embryophyta</taxon>
        <taxon>Tracheophyta</taxon>
        <taxon>Spermatophyta</taxon>
        <taxon>Magnoliopsida</taxon>
        <taxon>eudicotyledons</taxon>
        <taxon>Gunneridae</taxon>
        <taxon>Pentapetalae</taxon>
        <taxon>rosids</taxon>
        <taxon>fabids</taxon>
        <taxon>Fabales</taxon>
        <taxon>Fabaceae</taxon>
        <taxon>Papilionoideae</taxon>
        <taxon>50 kb inversion clade</taxon>
        <taxon>NPAAA clade</taxon>
        <taxon>indigoferoid/millettioid clade</taxon>
        <taxon>Phaseoleae</taxon>
        <taxon>Glycine</taxon>
        <taxon>Glycine subgen. Soja</taxon>
    </lineage>
</organism>
<evidence type="ECO:0000256" key="2">
    <source>
        <dbReference type="SAM" id="MobiDB-lite"/>
    </source>
</evidence>
<dbReference type="PANTHER" id="PTHR35317:SF28">
    <property type="entry name" value="ZINC FINGER, CCHC-TYPE, RIBONUCLEASE H-LIKE DOMAIN, GAG-PRE-INTEGRASE DOMAIN PROTEIN-RELATED"/>
    <property type="match status" value="1"/>
</dbReference>
<dbReference type="Proteomes" id="UP000289340">
    <property type="component" value="Chromosome 17"/>
</dbReference>
<dbReference type="InterPro" id="IPR001878">
    <property type="entry name" value="Znf_CCHC"/>
</dbReference>
<dbReference type="SUPFAM" id="SSF57756">
    <property type="entry name" value="Retrovirus zinc finger-like domains"/>
    <property type="match status" value="1"/>
</dbReference>
<feature type="compositionally biased region" description="Basic and acidic residues" evidence="2">
    <location>
        <begin position="363"/>
        <end position="372"/>
    </location>
</feature>
<evidence type="ECO:0000259" key="4">
    <source>
        <dbReference type="PROSITE" id="PS51293"/>
    </source>
</evidence>
<dbReference type="Pfam" id="PF00098">
    <property type="entry name" value="zf-CCHC"/>
    <property type="match status" value="1"/>
</dbReference>
<evidence type="ECO:0000313" key="6">
    <source>
        <dbReference type="Proteomes" id="UP000289340"/>
    </source>
</evidence>
<feature type="region of interest" description="Disordered" evidence="2">
    <location>
        <begin position="61"/>
        <end position="86"/>
    </location>
</feature>
<dbReference type="PROSITE" id="PS51293">
    <property type="entry name" value="SANT"/>
    <property type="match status" value="1"/>
</dbReference>
<feature type="compositionally biased region" description="Polar residues" evidence="2">
    <location>
        <begin position="315"/>
        <end position="327"/>
    </location>
</feature>
<dbReference type="Pfam" id="PF14223">
    <property type="entry name" value="Retrotran_gag_2"/>
    <property type="match status" value="1"/>
</dbReference>
<feature type="domain" description="SANT" evidence="4">
    <location>
        <begin position="1"/>
        <end position="26"/>
    </location>
</feature>
<feature type="compositionally biased region" description="Polar residues" evidence="2">
    <location>
        <begin position="71"/>
        <end position="84"/>
    </location>
</feature>
<evidence type="ECO:0000259" key="3">
    <source>
        <dbReference type="PROSITE" id="PS50158"/>
    </source>
</evidence>
<accession>A0A445G8H4</accession>
<keyword evidence="6" id="KW-1185">Reference proteome</keyword>
<feature type="region of interest" description="Disordered" evidence="2">
    <location>
        <begin position="310"/>
        <end position="381"/>
    </location>
</feature>
<evidence type="ECO:0000313" key="5">
    <source>
        <dbReference type="EMBL" id="RZB57468.1"/>
    </source>
</evidence>
<feature type="compositionally biased region" description="Basic residues" evidence="2">
    <location>
        <begin position="337"/>
        <end position="348"/>
    </location>
</feature>
<dbReference type="PANTHER" id="PTHR35317">
    <property type="entry name" value="OS04G0629600 PROTEIN"/>
    <property type="match status" value="1"/>
</dbReference>
<sequence length="574" mass="65364">MIAQHIGTKSKDQCKKFFIKGHKSHRLDLIHHRLENIGSLLNEVNLSSSTNTNYAHVGEADSVIDNDKSGTKTNDGQPSSVMNSSRDKSKPMVLMYVVIQLSRGSRSLDTEIEMASSNGNFPASMHVLKGKNYDDWSQMKVIFRFQDVTEVVQELDRNPTDAQKVAHRYLMKRDAKALFIIHPCVDADNFQKIRSADIAKKAWDTLEKSYAGDSKLKKLKLQTLRRQYELLQMSDQESIGEFFSRILAITNQMNAYGDKQSDLGIIDKVLRTLRPRFDHIVVAIEQGQNLEEMKIEELQGILEAQEMRLNERNSQRSAEQAIQAQTTKGNNYDGGKNKKGKGKWKNNKWKGSSEGSSSSRNHNQNEETDKKGGGNHKVGKKKFNKKGIQCYNCQKWGHFADECRNKRVPRNADEAQLAEDEDFDSDKVLLMATTNSEEDNVNLWYLDTGCSNHMTGHREWFVNVDDKVKSKIKFADNSSVTAEGIGKVMIQRKDGQHSFINDVLYVPNMKNNLLSLGQLLEKGYSMQMEDSQMKIFDSKRRLILKASLSRNRTFKIGIQIVEFQWLAASICDES</sequence>
<feature type="domain" description="CCHC-type" evidence="3">
    <location>
        <begin position="390"/>
        <end position="405"/>
    </location>
</feature>
<dbReference type="PROSITE" id="PS50158">
    <property type="entry name" value="ZF_CCHC"/>
    <property type="match status" value="1"/>
</dbReference>
<dbReference type="SMART" id="SM00343">
    <property type="entry name" value="ZnF_C2HC"/>
    <property type="match status" value="1"/>
</dbReference>
<dbReference type="Gene3D" id="4.10.60.10">
    <property type="entry name" value="Zinc finger, CCHC-type"/>
    <property type="match status" value="1"/>
</dbReference>
<dbReference type="AlphaFoldDB" id="A0A445G8H4"/>
<dbReference type="EMBL" id="QZWG01000017">
    <property type="protein sequence ID" value="RZB57468.1"/>
    <property type="molecule type" value="Genomic_DNA"/>
</dbReference>
<evidence type="ECO:0000256" key="1">
    <source>
        <dbReference type="PROSITE-ProRule" id="PRU00047"/>
    </source>
</evidence>
<name>A0A445G8H4_GLYSO</name>
<dbReference type="InterPro" id="IPR054722">
    <property type="entry name" value="PolX-like_BBD"/>
</dbReference>
<dbReference type="GO" id="GO:0003676">
    <property type="term" value="F:nucleic acid binding"/>
    <property type="evidence" value="ECO:0007669"/>
    <property type="project" value="InterPro"/>
</dbReference>
<comment type="caution">
    <text evidence="5">The sequence shown here is derived from an EMBL/GenBank/DDBJ whole genome shotgun (WGS) entry which is preliminary data.</text>
</comment>
<dbReference type="InterPro" id="IPR036875">
    <property type="entry name" value="Znf_CCHC_sf"/>
</dbReference>
<protein>
    <submittedName>
        <fullName evidence="5">Retrovirus-related Pol polyprotein from transposon TNT 1-94</fullName>
    </submittedName>
</protein>
<keyword evidence="1" id="KW-0863">Zinc-finger</keyword>
<keyword evidence="1" id="KW-0479">Metal-binding</keyword>
<feature type="compositionally biased region" description="Low complexity" evidence="2">
    <location>
        <begin position="349"/>
        <end position="359"/>
    </location>
</feature>